<organism evidence="2 3">
    <name type="scientific">Solanum tuberosum</name>
    <name type="common">Potato</name>
    <dbReference type="NCBI Taxonomy" id="4113"/>
    <lineage>
        <taxon>Eukaryota</taxon>
        <taxon>Viridiplantae</taxon>
        <taxon>Streptophyta</taxon>
        <taxon>Embryophyta</taxon>
        <taxon>Tracheophyta</taxon>
        <taxon>Spermatophyta</taxon>
        <taxon>Magnoliopsida</taxon>
        <taxon>eudicotyledons</taxon>
        <taxon>Gunneridae</taxon>
        <taxon>Pentapetalae</taxon>
        <taxon>asterids</taxon>
        <taxon>lamiids</taxon>
        <taxon>Solanales</taxon>
        <taxon>Solanaceae</taxon>
        <taxon>Solanoideae</taxon>
        <taxon>Solaneae</taxon>
        <taxon>Solanum</taxon>
    </lineage>
</organism>
<evidence type="ECO:0000313" key="3">
    <source>
        <dbReference type="Proteomes" id="UP000011115"/>
    </source>
</evidence>
<dbReference type="InParanoid" id="M1C4H5"/>
<dbReference type="HOGENOM" id="CLU_2445107_0_0_1"/>
<evidence type="ECO:0000313" key="2">
    <source>
        <dbReference type="EnsemblPlants" id="PGSC0003DMT400059615"/>
    </source>
</evidence>
<name>M1C4H5_SOLTU</name>
<evidence type="ECO:0000256" key="1">
    <source>
        <dbReference type="SAM" id="MobiDB-lite"/>
    </source>
</evidence>
<dbReference type="Gramene" id="PGSC0003DMT400059615">
    <property type="protein sequence ID" value="PGSC0003DMT400059615"/>
    <property type="gene ID" value="PGSC0003DMG400023166"/>
</dbReference>
<proteinExistence type="predicted"/>
<dbReference type="EnsemblPlants" id="PGSC0003DMT400059615">
    <property type="protein sequence ID" value="PGSC0003DMT400059615"/>
    <property type="gene ID" value="PGSC0003DMG400023166"/>
</dbReference>
<protein>
    <submittedName>
        <fullName evidence="2">Uncharacterized protein</fullName>
    </submittedName>
</protein>
<reference evidence="3" key="1">
    <citation type="journal article" date="2011" name="Nature">
        <title>Genome sequence and analysis of the tuber crop potato.</title>
        <authorList>
            <consortium name="The Potato Genome Sequencing Consortium"/>
        </authorList>
    </citation>
    <scope>NUCLEOTIDE SEQUENCE [LARGE SCALE GENOMIC DNA]</scope>
    <source>
        <strain evidence="3">cv. DM1-3 516 R44</strain>
    </source>
</reference>
<reference evidence="2" key="2">
    <citation type="submission" date="2015-06" db="UniProtKB">
        <authorList>
            <consortium name="EnsemblPlants"/>
        </authorList>
    </citation>
    <scope>IDENTIFICATION</scope>
    <source>
        <strain evidence="2">DM1-3 516 R44</strain>
    </source>
</reference>
<dbReference type="Proteomes" id="UP000011115">
    <property type="component" value="Unassembled WGS sequence"/>
</dbReference>
<sequence length="90" mass="10592">MPFPHISSPFPLILQQIIQYIQQQIHYNTNTKQTHMYVIFLQWKNSTSEPRKIQNQSRSKPKIATQSSRDQQPIANPVTRVQQQRASLSF</sequence>
<accession>M1C4H5</accession>
<keyword evidence="3" id="KW-1185">Reference proteome</keyword>
<feature type="region of interest" description="Disordered" evidence="1">
    <location>
        <begin position="49"/>
        <end position="90"/>
    </location>
</feature>
<dbReference type="AlphaFoldDB" id="M1C4H5"/>
<dbReference type="PaxDb" id="4113-PGSC0003DMT400059615"/>